<dbReference type="InterPro" id="IPR036291">
    <property type="entry name" value="NAD(P)-bd_dom_sf"/>
</dbReference>
<accession>A0A2T2WMY7</accession>
<dbReference type="PANTHER" id="PTHR43000">
    <property type="entry name" value="DTDP-D-GLUCOSE 4,6-DEHYDRATASE-RELATED"/>
    <property type="match status" value="1"/>
</dbReference>
<dbReference type="Gene3D" id="3.40.50.720">
    <property type="entry name" value="NAD(P)-binding Rossmann-like Domain"/>
    <property type="match status" value="1"/>
</dbReference>
<dbReference type="Gene3D" id="3.90.25.10">
    <property type="entry name" value="UDP-galactose 4-epimerase, domain 1"/>
    <property type="match status" value="1"/>
</dbReference>
<dbReference type="Pfam" id="PF01370">
    <property type="entry name" value="Epimerase"/>
    <property type="match status" value="1"/>
</dbReference>
<evidence type="ECO:0000313" key="4">
    <source>
        <dbReference type="Proteomes" id="UP000241848"/>
    </source>
</evidence>
<dbReference type="CDD" id="cd05255">
    <property type="entry name" value="SQD1_like_SDR_e"/>
    <property type="match status" value="1"/>
</dbReference>
<comment type="similarity">
    <text evidence="1">Belongs to the NAD(P)-dependent epimerase/dehydratase family.</text>
</comment>
<dbReference type="EMBL" id="PXYV01000004">
    <property type="protein sequence ID" value="PSR23601.1"/>
    <property type="molecule type" value="Genomic_DNA"/>
</dbReference>
<evidence type="ECO:0000313" key="3">
    <source>
        <dbReference type="EMBL" id="PSR23601.1"/>
    </source>
</evidence>
<dbReference type="AlphaFoldDB" id="A0A2T2WMY7"/>
<proteinExistence type="inferred from homology"/>
<evidence type="ECO:0000256" key="1">
    <source>
        <dbReference type="ARBA" id="ARBA00007637"/>
    </source>
</evidence>
<sequence length="389" mass="44632">MRILVLGGDGYLGWPTALHLSDRGHEVAVSDNFVRRQYDYELGAESLVPIYTLQERIRTWKEISGREMALYVGDLQNAEFVSHMIRDFRPEAIVHYGEQRSAPYSMIDREHAVYTQVNNVVGTLNVLYAIADIDPEIHLVKLGSMGEYGTPNIDIEEGYIEIQHKGRTDVLPFPKMPGSFYHLSKVHDSHNIHFACRNWGLRATDLNQGVVYGVETEQTVKDPRLATRLDYDHVFGTVLNRFCIQAVLGHPLTVYGQGEQIRSFLDIRDTVRCIEIACTHPANKGEFRVFNQITEQFSLKELALLVQKTYPGDATIEYLEDPRTEALNHYYNAQHTKLMELGLEPHLLSNTLIESLFGVITRYKDRVNLQMIRPGVNWRRTKNQISENK</sequence>
<dbReference type="InterPro" id="IPR001509">
    <property type="entry name" value="Epimerase_deHydtase"/>
</dbReference>
<feature type="domain" description="NAD-dependent epimerase/dehydratase" evidence="2">
    <location>
        <begin position="3"/>
        <end position="291"/>
    </location>
</feature>
<dbReference type="Proteomes" id="UP000241848">
    <property type="component" value="Unassembled WGS sequence"/>
</dbReference>
<organism evidence="3 4">
    <name type="scientific">Sulfobacillus acidophilus</name>
    <dbReference type="NCBI Taxonomy" id="53633"/>
    <lineage>
        <taxon>Bacteria</taxon>
        <taxon>Bacillati</taxon>
        <taxon>Bacillota</taxon>
        <taxon>Clostridia</taxon>
        <taxon>Eubacteriales</taxon>
        <taxon>Clostridiales Family XVII. Incertae Sedis</taxon>
        <taxon>Sulfobacillus</taxon>
    </lineage>
</organism>
<protein>
    <submittedName>
        <fullName evidence="3">NAD-dependent dehydratase</fullName>
    </submittedName>
</protein>
<reference evidence="3 4" key="1">
    <citation type="journal article" date="2014" name="BMC Genomics">
        <title>Comparison of environmental and isolate Sulfobacillus genomes reveals diverse carbon, sulfur, nitrogen, and hydrogen metabolisms.</title>
        <authorList>
            <person name="Justice N.B."/>
            <person name="Norman A."/>
            <person name="Brown C.T."/>
            <person name="Singh A."/>
            <person name="Thomas B.C."/>
            <person name="Banfield J.F."/>
        </authorList>
    </citation>
    <scope>NUCLEOTIDE SEQUENCE [LARGE SCALE GENOMIC DNA]</scope>
    <source>
        <strain evidence="3">AMDSBA3</strain>
    </source>
</reference>
<gene>
    <name evidence="3" type="ORF">C7B45_02180</name>
</gene>
<evidence type="ECO:0000259" key="2">
    <source>
        <dbReference type="Pfam" id="PF01370"/>
    </source>
</evidence>
<dbReference type="SUPFAM" id="SSF51735">
    <property type="entry name" value="NAD(P)-binding Rossmann-fold domains"/>
    <property type="match status" value="1"/>
</dbReference>
<name>A0A2T2WMY7_9FIRM</name>
<comment type="caution">
    <text evidence="3">The sequence shown here is derived from an EMBL/GenBank/DDBJ whole genome shotgun (WGS) entry which is preliminary data.</text>
</comment>